<dbReference type="EMBL" id="HBEA01011158">
    <property type="protein sequence ID" value="CAD8259022.1"/>
    <property type="molecule type" value="Transcribed_RNA"/>
</dbReference>
<organism evidence="2">
    <name type="scientific">Pinguiococcus pyrenoidosus</name>
    <dbReference type="NCBI Taxonomy" id="172671"/>
    <lineage>
        <taxon>Eukaryota</taxon>
        <taxon>Sar</taxon>
        <taxon>Stramenopiles</taxon>
        <taxon>Ochrophyta</taxon>
        <taxon>Pinguiophyceae</taxon>
        <taxon>Pinguiochrysidales</taxon>
        <taxon>Pinguiochrysidaceae</taxon>
        <taxon>Pinguiococcus</taxon>
    </lineage>
</organism>
<gene>
    <name evidence="2" type="ORF">PPYR1160_LOCUS8523</name>
    <name evidence="3" type="ORF">PPYR1160_LOCUS8524</name>
</gene>
<feature type="region of interest" description="Disordered" evidence="1">
    <location>
        <begin position="1"/>
        <end position="35"/>
    </location>
</feature>
<protein>
    <submittedName>
        <fullName evidence="2">Uncharacterized protein</fullName>
    </submittedName>
</protein>
<evidence type="ECO:0000313" key="3">
    <source>
        <dbReference type="EMBL" id="CAD8259023.1"/>
    </source>
</evidence>
<dbReference type="EMBL" id="HBEA01011159">
    <property type="protein sequence ID" value="CAD8259023.1"/>
    <property type="molecule type" value="Transcribed_RNA"/>
</dbReference>
<feature type="region of interest" description="Disordered" evidence="1">
    <location>
        <begin position="141"/>
        <end position="165"/>
    </location>
</feature>
<proteinExistence type="predicted"/>
<dbReference type="AlphaFoldDB" id="A0A6U0UVG1"/>
<name>A0A6U0UVG1_9STRA</name>
<reference evidence="2" key="1">
    <citation type="submission" date="2021-01" db="EMBL/GenBank/DDBJ databases">
        <authorList>
            <person name="Corre E."/>
            <person name="Pelletier E."/>
            <person name="Niang G."/>
            <person name="Scheremetjew M."/>
            <person name="Finn R."/>
            <person name="Kale V."/>
            <person name="Holt S."/>
            <person name="Cochrane G."/>
            <person name="Meng A."/>
            <person name="Brown T."/>
            <person name="Cohen L."/>
        </authorList>
    </citation>
    <scope>NUCLEOTIDE SEQUENCE</scope>
    <source>
        <strain evidence="2">CCMP2078</strain>
    </source>
</reference>
<sequence length="264" mass="28967">MKSPRERDLATAAPQETRSDPLTPPSKRARTEAEEHDILQPMNLLGARIEVLWTMEDPATEEATEHWWGASVVRKTGAHHLLQDEEVSAAGIRVPVVELLYDAKPEAGSPEAETQQGCFITDHLLYDVGFDGLLAWRKEGEEWEAPRDPQSPSEDEPAQAPLASLPDSFVGSPGAMVDTVLSSVLARYESKISSLQRDRQCTLADLIRVGKEKLTEAIAKKCEEKKEVGDGVLSETDLRDALASVDLERIKAEALDVSVASSCR</sequence>
<accession>A0A6U0UVG1</accession>
<evidence type="ECO:0000256" key="1">
    <source>
        <dbReference type="SAM" id="MobiDB-lite"/>
    </source>
</evidence>
<evidence type="ECO:0000313" key="2">
    <source>
        <dbReference type="EMBL" id="CAD8259022.1"/>
    </source>
</evidence>